<organism evidence="2 3">
    <name type="scientific">Anoxybacillus ayderensis</name>
    <dbReference type="NCBI Taxonomy" id="265546"/>
    <lineage>
        <taxon>Bacteria</taxon>
        <taxon>Bacillati</taxon>
        <taxon>Bacillota</taxon>
        <taxon>Bacilli</taxon>
        <taxon>Bacillales</taxon>
        <taxon>Anoxybacillaceae</taxon>
        <taxon>Anoxybacillus</taxon>
    </lineage>
</organism>
<sequence length="331" mass="36687">MWMRAVQIAFVYVGTVVGAGFATGKEIVQFFTQYGAIGFVTIAASGGLFIFFGTRLMMMAARLHARSYEQLNSYLFGKFGFLVNIFMFIVLFSVTSVMLSGAGAVFEEQLHMPAYVGLVLTIILAFVTMLFGLNGILSVNMIVVPMMVIFSLAIAMMNGSDVVWTKPPLAAFFSPFSYVAFNLAMAQVVLVPLATEVKDEKTIRLGGWLGGLLLMFILFSSHVALSLLPQLSSYSIPMAEVVKRSFASFYGLYVAIIYGEIFTSFIAGVFGLHRKLALFFRQPFFVLVALLLAMYAFSLVGYDALLTLLYPLFGYMSIIFIFLLFYRKMPS</sequence>
<dbReference type="PANTHER" id="PTHR37814">
    <property type="entry name" value="CONSERVED MEMBRANE PROTEIN"/>
    <property type="match status" value="1"/>
</dbReference>
<keyword evidence="1" id="KW-0472">Membrane</keyword>
<proteinExistence type="predicted"/>
<feature type="transmembrane region" description="Helical" evidence="1">
    <location>
        <begin position="205"/>
        <end position="228"/>
    </location>
</feature>
<feature type="transmembrane region" description="Helical" evidence="1">
    <location>
        <begin position="34"/>
        <end position="58"/>
    </location>
</feature>
<feature type="transmembrane region" description="Helical" evidence="1">
    <location>
        <begin position="139"/>
        <end position="157"/>
    </location>
</feature>
<evidence type="ECO:0000256" key="1">
    <source>
        <dbReference type="SAM" id="Phobius"/>
    </source>
</evidence>
<dbReference type="AlphaFoldDB" id="A0A0D0HLX1"/>
<dbReference type="EMBL" id="JXTG01000020">
    <property type="protein sequence ID" value="KIP20257.1"/>
    <property type="molecule type" value="Genomic_DNA"/>
</dbReference>
<accession>A0A0D0HLX1</accession>
<dbReference type="Proteomes" id="UP000032047">
    <property type="component" value="Unassembled WGS sequence"/>
</dbReference>
<feature type="transmembrane region" description="Helical" evidence="1">
    <location>
        <begin position="169"/>
        <end position="193"/>
    </location>
</feature>
<protein>
    <submittedName>
        <fullName evidence="2">Putative membrane protein</fullName>
    </submittedName>
</protein>
<gene>
    <name evidence="2" type="ORF">JV16_02582</name>
</gene>
<dbReference type="PANTHER" id="PTHR37814:SF1">
    <property type="entry name" value="MEMBRANE PROTEIN"/>
    <property type="match status" value="1"/>
</dbReference>
<feature type="transmembrane region" description="Helical" evidence="1">
    <location>
        <begin position="112"/>
        <end position="132"/>
    </location>
</feature>
<dbReference type="RefSeq" id="WP_042536156.1">
    <property type="nucleotide sequence ID" value="NZ_JXTG01000020.1"/>
</dbReference>
<keyword evidence="1" id="KW-1133">Transmembrane helix</keyword>
<feature type="transmembrane region" description="Helical" evidence="1">
    <location>
        <begin position="79"/>
        <end position="106"/>
    </location>
</feature>
<name>A0A0D0HLX1_9BACL</name>
<keyword evidence="1" id="KW-0812">Transmembrane</keyword>
<feature type="transmembrane region" description="Helical" evidence="1">
    <location>
        <begin position="248"/>
        <end position="272"/>
    </location>
</feature>
<comment type="caution">
    <text evidence="2">The sequence shown here is derived from an EMBL/GenBank/DDBJ whole genome shotgun (WGS) entry which is preliminary data.</text>
</comment>
<dbReference type="PATRIC" id="fig|265546.4.peg.2595"/>
<feature type="transmembrane region" description="Helical" evidence="1">
    <location>
        <begin position="308"/>
        <end position="326"/>
    </location>
</feature>
<keyword evidence="3" id="KW-1185">Reference proteome</keyword>
<reference evidence="2 3" key="1">
    <citation type="submission" date="2015-01" db="EMBL/GenBank/DDBJ databases">
        <title>Genome sequence of Anoxybacillus ayderensis strain AB04.</title>
        <authorList>
            <person name="Belduz A.O."/>
            <person name="Canakci S."/>
            <person name="Chan K.-G."/>
            <person name="Kahar U.M."/>
            <person name="Yaakob A.S."/>
            <person name="Chan C.S."/>
            <person name="Goh K.M."/>
        </authorList>
    </citation>
    <scope>NUCLEOTIDE SEQUENCE [LARGE SCALE GENOMIC DNA]</scope>
    <source>
        <strain evidence="2 3">AB04</strain>
    </source>
</reference>
<evidence type="ECO:0000313" key="2">
    <source>
        <dbReference type="EMBL" id="KIP20257.1"/>
    </source>
</evidence>
<dbReference type="InterPro" id="IPR038728">
    <property type="entry name" value="YkvI-like"/>
</dbReference>
<feature type="transmembrane region" description="Helical" evidence="1">
    <location>
        <begin position="284"/>
        <end position="302"/>
    </location>
</feature>
<evidence type="ECO:0000313" key="3">
    <source>
        <dbReference type="Proteomes" id="UP000032047"/>
    </source>
</evidence>